<dbReference type="PANTHER" id="PTHR33337:SF8">
    <property type="entry name" value="CENP-V_GFA DOMAIN-CONTAINING PROTEIN"/>
    <property type="match status" value="1"/>
</dbReference>
<dbReference type="SUPFAM" id="SSF51316">
    <property type="entry name" value="Mss4-like"/>
    <property type="match status" value="1"/>
</dbReference>
<evidence type="ECO:0000256" key="1">
    <source>
        <dbReference type="ARBA" id="ARBA00005495"/>
    </source>
</evidence>
<dbReference type="GO" id="GO:0046872">
    <property type="term" value="F:metal ion binding"/>
    <property type="evidence" value="ECO:0007669"/>
    <property type="project" value="UniProtKB-KW"/>
</dbReference>
<protein>
    <recommendedName>
        <fullName evidence="5">CENP-V/GFA domain-containing protein</fullName>
    </recommendedName>
</protein>
<dbReference type="Proteomes" id="UP001152607">
    <property type="component" value="Unassembled WGS sequence"/>
</dbReference>
<keyword evidence="4" id="KW-0456">Lyase</keyword>
<dbReference type="OrthoDB" id="428768at2759"/>
<dbReference type="GO" id="GO:0016846">
    <property type="term" value="F:carbon-sulfur lyase activity"/>
    <property type="evidence" value="ECO:0007669"/>
    <property type="project" value="InterPro"/>
</dbReference>
<accession>A0A9W4XFE2</accession>
<proteinExistence type="inferred from homology"/>
<evidence type="ECO:0000313" key="6">
    <source>
        <dbReference type="EMBL" id="CAI6302695.1"/>
    </source>
</evidence>
<feature type="domain" description="CENP-V/GFA" evidence="5">
    <location>
        <begin position="26"/>
        <end position="149"/>
    </location>
</feature>
<dbReference type="PANTHER" id="PTHR33337">
    <property type="entry name" value="GFA DOMAIN-CONTAINING PROTEIN"/>
    <property type="match status" value="1"/>
</dbReference>
<dbReference type="InterPro" id="IPR006913">
    <property type="entry name" value="CENP-V/GFA"/>
</dbReference>
<evidence type="ECO:0000256" key="4">
    <source>
        <dbReference type="ARBA" id="ARBA00023239"/>
    </source>
</evidence>
<reference evidence="6" key="1">
    <citation type="submission" date="2023-01" db="EMBL/GenBank/DDBJ databases">
        <authorList>
            <person name="Van Ghelder C."/>
            <person name="Rancurel C."/>
        </authorList>
    </citation>
    <scope>NUCLEOTIDE SEQUENCE</scope>
    <source>
        <strain evidence="6">CNCM I-4278</strain>
    </source>
</reference>
<evidence type="ECO:0000313" key="7">
    <source>
        <dbReference type="Proteomes" id="UP001152607"/>
    </source>
</evidence>
<evidence type="ECO:0000256" key="3">
    <source>
        <dbReference type="ARBA" id="ARBA00022833"/>
    </source>
</evidence>
<organism evidence="6 7">
    <name type="scientific">Periconia digitata</name>
    <dbReference type="NCBI Taxonomy" id="1303443"/>
    <lineage>
        <taxon>Eukaryota</taxon>
        <taxon>Fungi</taxon>
        <taxon>Dikarya</taxon>
        <taxon>Ascomycota</taxon>
        <taxon>Pezizomycotina</taxon>
        <taxon>Dothideomycetes</taxon>
        <taxon>Pleosporomycetidae</taxon>
        <taxon>Pleosporales</taxon>
        <taxon>Massarineae</taxon>
        <taxon>Periconiaceae</taxon>
        <taxon>Periconia</taxon>
    </lineage>
</organism>
<keyword evidence="2" id="KW-0479">Metal-binding</keyword>
<dbReference type="PROSITE" id="PS51891">
    <property type="entry name" value="CENP_V_GFA"/>
    <property type="match status" value="1"/>
</dbReference>
<gene>
    <name evidence="6" type="ORF">PDIGIT_LOCUS2898</name>
</gene>
<keyword evidence="3" id="KW-0862">Zinc</keyword>
<dbReference type="Gene3D" id="3.90.1590.10">
    <property type="entry name" value="glutathione-dependent formaldehyde- activating enzyme (gfa)"/>
    <property type="match status" value="1"/>
</dbReference>
<evidence type="ECO:0000256" key="2">
    <source>
        <dbReference type="ARBA" id="ARBA00022723"/>
    </source>
</evidence>
<dbReference type="AlphaFoldDB" id="A0A9W4XFE2"/>
<dbReference type="InterPro" id="IPR011057">
    <property type="entry name" value="Mss4-like_sf"/>
</dbReference>
<comment type="caution">
    <text evidence="6">The sequence shown here is derived from an EMBL/GenBank/DDBJ whole genome shotgun (WGS) entry which is preliminary data.</text>
</comment>
<dbReference type="Pfam" id="PF04828">
    <property type="entry name" value="GFA"/>
    <property type="match status" value="1"/>
</dbReference>
<evidence type="ECO:0000259" key="5">
    <source>
        <dbReference type="PROSITE" id="PS51891"/>
    </source>
</evidence>
<dbReference type="EMBL" id="CAOQHR010000002">
    <property type="protein sequence ID" value="CAI6302695.1"/>
    <property type="molecule type" value="Genomic_DNA"/>
</dbReference>
<name>A0A9W4XFE2_9PLEO</name>
<comment type="similarity">
    <text evidence="1">Belongs to the Gfa family.</text>
</comment>
<sequence length="184" mass="20181">MMSSPQKDNFPVAGLAHDGWSTEDEATATCFCGAVQLVLPIQGPGLLNRHVCHCSDCRKISAAFYMSNITVVDTHLKHVRGKNKLTTFGQSETVRAKAQMTNYFCAACGTLMYRKGARFPGLSILRTGTVDDFSLAETKLRPQVEQFIENRVSWQVPIQGVPQVVGLHQQSDLEGVAREGVTLP</sequence>
<keyword evidence="7" id="KW-1185">Reference proteome</keyword>